<feature type="transmembrane region" description="Helical" evidence="11">
    <location>
        <begin position="338"/>
        <end position="363"/>
    </location>
</feature>
<keyword evidence="4 11" id="KW-0812">Transmembrane</keyword>
<dbReference type="Proteomes" id="UP000006727">
    <property type="component" value="Chromosome 6"/>
</dbReference>
<dbReference type="AlphaFoldDB" id="A0A2K1KF15"/>
<keyword evidence="6 11" id="KW-1133">Transmembrane helix</keyword>
<dbReference type="GO" id="GO:1902600">
    <property type="term" value="P:proton transmembrane transport"/>
    <property type="evidence" value="ECO:0007669"/>
    <property type="project" value="InterPro"/>
</dbReference>
<evidence type="ECO:0000256" key="10">
    <source>
        <dbReference type="SAM" id="MobiDB-lite"/>
    </source>
</evidence>
<keyword evidence="5" id="KW-0630">Potassium</keyword>
<dbReference type="Pfam" id="PF00999">
    <property type="entry name" value="Na_H_Exchanger"/>
    <property type="match status" value="1"/>
</dbReference>
<evidence type="ECO:0000256" key="7">
    <source>
        <dbReference type="ARBA" id="ARBA00023065"/>
    </source>
</evidence>
<evidence type="ECO:0000313" key="14">
    <source>
        <dbReference type="EMBL" id="PNR52367.1"/>
    </source>
</evidence>
<evidence type="ECO:0000313" key="15">
    <source>
        <dbReference type="EnsemblPlants" id="Pp3c6_9690V3.1"/>
    </source>
</evidence>
<evidence type="ECO:0000256" key="3">
    <source>
        <dbReference type="ARBA" id="ARBA00022538"/>
    </source>
</evidence>
<feature type="transmembrane region" description="Helical" evidence="11">
    <location>
        <begin position="225"/>
        <end position="247"/>
    </location>
</feature>
<dbReference type="PANTHER" id="PTHR32468:SF0">
    <property type="entry name" value="K(+)_H(+) ANTIPORTER 1"/>
    <property type="match status" value="1"/>
</dbReference>
<dbReference type="GO" id="GO:0015297">
    <property type="term" value="F:antiporter activity"/>
    <property type="evidence" value="ECO:0007669"/>
    <property type="project" value="InterPro"/>
</dbReference>
<feature type="transmembrane region" description="Helical" evidence="11">
    <location>
        <begin position="27"/>
        <end position="48"/>
    </location>
</feature>
<comment type="subcellular location">
    <subcellularLocation>
        <location evidence="1">Membrane</location>
        <topology evidence="1">Multi-pass membrane protein</topology>
    </subcellularLocation>
</comment>
<dbReference type="InterPro" id="IPR057291">
    <property type="entry name" value="CHX17_2nd"/>
</dbReference>
<reference evidence="15" key="3">
    <citation type="submission" date="2020-12" db="UniProtKB">
        <authorList>
            <consortium name="EnsemblPlants"/>
        </authorList>
    </citation>
    <scope>IDENTIFICATION</scope>
</reference>
<reference evidence="14 16" key="1">
    <citation type="journal article" date="2008" name="Science">
        <title>The Physcomitrella genome reveals evolutionary insights into the conquest of land by plants.</title>
        <authorList>
            <person name="Rensing S."/>
            <person name="Lang D."/>
            <person name="Zimmer A."/>
            <person name="Terry A."/>
            <person name="Salamov A."/>
            <person name="Shapiro H."/>
            <person name="Nishiyama T."/>
            <person name="Perroud P.-F."/>
            <person name="Lindquist E."/>
            <person name="Kamisugi Y."/>
            <person name="Tanahashi T."/>
            <person name="Sakakibara K."/>
            <person name="Fujita T."/>
            <person name="Oishi K."/>
            <person name="Shin-I T."/>
            <person name="Kuroki Y."/>
            <person name="Toyoda A."/>
            <person name="Suzuki Y."/>
            <person name="Hashimoto A."/>
            <person name="Yamaguchi K."/>
            <person name="Sugano A."/>
            <person name="Kohara Y."/>
            <person name="Fujiyama A."/>
            <person name="Anterola A."/>
            <person name="Aoki S."/>
            <person name="Ashton N."/>
            <person name="Barbazuk W.B."/>
            <person name="Barker E."/>
            <person name="Bennetzen J."/>
            <person name="Bezanilla M."/>
            <person name="Blankenship R."/>
            <person name="Cho S.H."/>
            <person name="Dutcher S."/>
            <person name="Estelle M."/>
            <person name="Fawcett J.A."/>
            <person name="Gundlach H."/>
            <person name="Hanada K."/>
            <person name="Heyl A."/>
            <person name="Hicks K.A."/>
            <person name="Hugh J."/>
            <person name="Lohr M."/>
            <person name="Mayer K."/>
            <person name="Melkozernov A."/>
            <person name="Murata T."/>
            <person name="Nelson D."/>
            <person name="Pils B."/>
            <person name="Prigge M."/>
            <person name="Reiss B."/>
            <person name="Renner T."/>
            <person name="Rombauts S."/>
            <person name="Rushton P."/>
            <person name="Sanderfoot A."/>
            <person name="Schween G."/>
            <person name="Shiu S.-H."/>
            <person name="Stueber K."/>
            <person name="Theodoulou F.L."/>
            <person name="Tu H."/>
            <person name="Van de Peer Y."/>
            <person name="Verrier P.J."/>
            <person name="Waters E."/>
            <person name="Wood A."/>
            <person name="Yang L."/>
            <person name="Cove D."/>
            <person name="Cuming A."/>
            <person name="Hasebe M."/>
            <person name="Lucas S."/>
            <person name="Mishler D.B."/>
            <person name="Reski R."/>
            <person name="Grigoriev I."/>
            <person name="Quatrano R.S."/>
            <person name="Boore J.L."/>
        </authorList>
    </citation>
    <scope>NUCLEOTIDE SEQUENCE [LARGE SCALE GENOMIC DNA]</scope>
    <source>
        <strain evidence="15 16">cv. Gransden 2004</strain>
    </source>
</reference>
<dbReference type="InterPro" id="IPR038770">
    <property type="entry name" value="Na+/solute_symporter_sf"/>
</dbReference>
<feature type="transmembrane region" description="Helical" evidence="11">
    <location>
        <begin position="89"/>
        <end position="109"/>
    </location>
</feature>
<feature type="transmembrane region" description="Helical" evidence="11">
    <location>
        <begin position="369"/>
        <end position="389"/>
    </location>
</feature>
<evidence type="ECO:0000256" key="6">
    <source>
        <dbReference type="ARBA" id="ARBA00022989"/>
    </source>
</evidence>
<proteinExistence type="inferred from homology"/>
<keyword evidence="8 11" id="KW-0472">Membrane</keyword>
<evidence type="ECO:0000256" key="1">
    <source>
        <dbReference type="ARBA" id="ARBA00004141"/>
    </source>
</evidence>
<evidence type="ECO:0000256" key="11">
    <source>
        <dbReference type="SAM" id="Phobius"/>
    </source>
</evidence>
<evidence type="ECO:0000313" key="16">
    <source>
        <dbReference type="Proteomes" id="UP000006727"/>
    </source>
</evidence>
<evidence type="ECO:0000256" key="5">
    <source>
        <dbReference type="ARBA" id="ARBA00022958"/>
    </source>
</evidence>
<keyword evidence="16" id="KW-1185">Reference proteome</keyword>
<dbReference type="OMA" id="HGSAGYW"/>
<evidence type="ECO:0000259" key="12">
    <source>
        <dbReference type="Pfam" id="PF00999"/>
    </source>
</evidence>
<comment type="similarity">
    <text evidence="9">Belongs to the monovalent cation:proton antiporter 2 (CPA2) transporter (TC 2.A.37) family. CHX (TC 2.A.37.4) subfamily.</text>
</comment>
<evidence type="ECO:0000259" key="13">
    <source>
        <dbReference type="Pfam" id="PF23256"/>
    </source>
</evidence>
<sequence length="888" mass="96886">MASENVTDVSVTSSGVVAGDNPLHHTLPLLIIQVMVIITVSRCVAVLLRPLKQPRVVAEILGGILLGPTAFGHIPGFTKNIFPESSLPVLETVAEVGLIFFLFLVGLELDTKQIRRSGVMTLWLSAAGIILPFGLGAVAAFIIFKLQNSLHHPNFGAFVLFLGVALSVTAFPVLARILTERKLLHTDIGQMAMAAAAINDVVAWVLLALAVAITSSGSDPLVALWVLLLGTVFIVFMLLVISPITYALAHHSEPATESVIAMTLMLVLGAAFITDLIGIHVIFGAFICGLIIPKDGPFTAILIEKVEDYVSVLFLPLYFAASGLKTHLSAINNGTAVLILFLVIASACVGKVLGTFIVAKVWGVGSRKAIALGFLMNTKGLVELIILNIGLSKGVLNEELFAIMVIMTITTTFITTPVVMWLYKPACDIPPYKRRTINSGDDRDELRMLFCLLGSWNINSMMKMAEITGGEDYKNFRAYVLHLVEYSERLSTIQMSKFSKRESEDGAGNEGNTELDAIEVAFQKSSQLTKVKVKTEVAISAFHNMHIDVCNAAYSNRVNFLLLPFHRRRRFDKNFETVASGLKEVNMKVFQDPPCSVGLLVDNGFGDHAATTPGSCQHILVLFFGGPDDRESLMLGRRMLKNDGVKLTVIQFVVQDPKRNHLCSIRRVSSRTLKSHLQTESAAKRGWSALKHVARDVVDFFAAPWVKTKECGRAKQNDLSPESSGKMDVTDATETQPDGETHVLVDDILLQKERDMNVQALAPILAAATAARKEFRNRPMNNASLETGQGPPTTAVEELQSEVSCRNLTLRVVETQNLKKSVLDTVKSAEPNGLIITGLHLHEHSTIKQSGDFIPVEDYGLGPLGNYLVSKHLHMHTSLLVVKQHISA</sequence>
<name>A0A2K1KF15_PHYPA</name>
<keyword evidence="3" id="KW-0633">Potassium transport</keyword>
<dbReference type="Gene3D" id="1.20.1530.20">
    <property type="match status" value="1"/>
</dbReference>
<dbReference type="GO" id="GO:0016020">
    <property type="term" value="C:membrane"/>
    <property type="evidence" value="ECO:0007669"/>
    <property type="project" value="UniProtKB-SubCell"/>
</dbReference>
<dbReference type="OrthoDB" id="2687058at2759"/>
<feature type="transmembrane region" description="Helical" evidence="11">
    <location>
        <begin position="60"/>
        <end position="77"/>
    </location>
</feature>
<evidence type="ECO:0000256" key="4">
    <source>
        <dbReference type="ARBA" id="ARBA00022692"/>
    </source>
</evidence>
<dbReference type="InterPro" id="IPR050794">
    <property type="entry name" value="CPA2_transporter"/>
</dbReference>
<dbReference type="GO" id="GO:0006813">
    <property type="term" value="P:potassium ion transport"/>
    <property type="evidence" value="ECO:0007669"/>
    <property type="project" value="UniProtKB-KW"/>
</dbReference>
<evidence type="ECO:0000256" key="8">
    <source>
        <dbReference type="ARBA" id="ARBA00023136"/>
    </source>
</evidence>
<organism evidence="14">
    <name type="scientific">Physcomitrium patens</name>
    <name type="common">Spreading-leaved earth moss</name>
    <name type="synonym">Physcomitrella patens</name>
    <dbReference type="NCBI Taxonomy" id="3218"/>
    <lineage>
        <taxon>Eukaryota</taxon>
        <taxon>Viridiplantae</taxon>
        <taxon>Streptophyta</taxon>
        <taxon>Embryophyta</taxon>
        <taxon>Bryophyta</taxon>
        <taxon>Bryophytina</taxon>
        <taxon>Bryopsida</taxon>
        <taxon>Funariidae</taxon>
        <taxon>Funariales</taxon>
        <taxon>Funariaceae</taxon>
        <taxon>Physcomitrium</taxon>
    </lineage>
</organism>
<protein>
    <submittedName>
        <fullName evidence="14 15">Uncharacterized protein</fullName>
    </submittedName>
</protein>
<dbReference type="GeneID" id="112283308"/>
<keyword evidence="7" id="KW-0406">Ion transport</keyword>
<dbReference type="EnsemblPlants" id="Pp3c6_9690V3.2">
    <property type="protein sequence ID" value="Pp3c6_9690V3.2"/>
    <property type="gene ID" value="Pp3c6_9690"/>
</dbReference>
<dbReference type="Pfam" id="PF23256">
    <property type="entry name" value="CHX17_2nd"/>
    <property type="match status" value="1"/>
</dbReference>
<feature type="domain" description="Cation/H+ exchanger transmembrane" evidence="12">
    <location>
        <begin position="40"/>
        <end position="420"/>
    </location>
</feature>
<dbReference type="Gramene" id="Pp3c6_9690V3.2">
    <property type="protein sequence ID" value="Pp3c6_9690V3.2"/>
    <property type="gene ID" value="Pp3c6_9690"/>
</dbReference>
<dbReference type="KEGG" id="ppp:112283308"/>
<feature type="transmembrane region" description="Helical" evidence="11">
    <location>
        <begin position="401"/>
        <end position="423"/>
    </location>
</feature>
<dbReference type="InterPro" id="IPR006153">
    <property type="entry name" value="Cation/H_exchanger_TM"/>
</dbReference>
<accession>A0A2K1KF15</accession>
<dbReference type="PaxDb" id="3218-PP1S270_2V6.1"/>
<feature type="transmembrane region" description="Helical" evidence="11">
    <location>
        <begin position="191"/>
        <end position="213"/>
    </location>
</feature>
<evidence type="ECO:0000256" key="9">
    <source>
        <dbReference type="ARBA" id="ARBA00038341"/>
    </source>
</evidence>
<feature type="region of interest" description="Disordered" evidence="10">
    <location>
        <begin position="713"/>
        <end position="736"/>
    </location>
</feature>
<feature type="transmembrane region" description="Helical" evidence="11">
    <location>
        <begin position="259"/>
        <end position="292"/>
    </location>
</feature>
<feature type="transmembrane region" description="Helical" evidence="11">
    <location>
        <begin position="121"/>
        <end position="143"/>
    </location>
</feature>
<dbReference type="PANTHER" id="PTHR32468">
    <property type="entry name" value="CATION/H + ANTIPORTER"/>
    <property type="match status" value="1"/>
</dbReference>
<feature type="transmembrane region" description="Helical" evidence="11">
    <location>
        <begin position="155"/>
        <end position="179"/>
    </location>
</feature>
<dbReference type="Gramene" id="Pp3c6_9690V3.1">
    <property type="protein sequence ID" value="Pp3c6_9690V3.1"/>
    <property type="gene ID" value="Pp3c6_9690"/>
</dbReference>
<feature type="domain" description="Cation/H(+) antiporter central" evidence="13">
    <location>
        <begin position="478"/>
        <end position="609"/>
    </location>
</feature>
<dbReference type="EMBL" id="ABEU02000006">
    <property type="protein sequence ID" value="PNR52367.1"/>
    <property type="molecule type" value="Genomic_DNA"/>
</dbReference>
<reference evidence="14 16" key="2">
    <citation type="journal article" date="2018" name="Plant J.">
        <title>The Physcomitrella patens chromosome-scale assembly reveals moss genome structure and evolution.</title>
        <authorList>
            <person name="Lang D."/>
            <person name="Ullrich K.K."/>
            <person name="Murat F."/>
            <person name="Fuchs J."/>
            <person name="Jenkins J."/>
            <person name="Haas F.B."/>
            <person name="Piednoel M."/>
            <person name="Gundlach H."/>
            <person name="Van Bel M."/>
            <person name="Meyberg R."/>
            <person name="Vives C."/>
            <person name="Morata J."/>
            <person name="Symeonidi A."/>
            <person name="Hiss M."/>
            <person name="Muchero W."/>
            <person name="Kamisugi Y."/>
            <person name="Saleh O."/>
            <person name="Blanc G."/>
            <person name="Decker E.L."/>
            <person name="van Gessel N."/>
            <person name="Grimwood J."/>
            <person name="Hayes R.D."/>
            <person name="Graham S.W."/>
            <person name="Gunter L.E."/>
            <person name="McDaniel S.F."/>
            <person name="Hoernstein S.N.W."/>
            <person name="Larsson A."/>
            <person name="Li F.W."/>
            <person name="Perroud P.F."/>
            <person name="Phillips J."/>
            <person name="Ranjan P."/>
            <person name="Rokshar D.S."/>
            <person name="Rothfels C.J."/>
            <person name="Schneider L."/>
            <person name="Shu S."/>
            <person name="Stevenson D.W."/>
            <person name="Thummler F."/>
            <person name="Tillich M."/>
            <person name="Villarreal Aguilar J.C."/>
            <person name="Widiez T."/>
            <person name="Wong G.K."/>
            <person name="Wymore A."/>
            <person name="Zhang Y."/>
            <person name="Zimmer A.D."/>
            <person name="Quatrano R.S."/>
            <person name="Mayer K.F.X."/>
            <person name="Goodstein D."/>
            <person name="Casacuberta J.M."/>
            <person name="Vandepoele K."/>
            <person name="Reski R."/>
            <person name="Cuming A.C."/>
            <person name="Tuskan G.A."/>
            <person name="Maumus F."/>
            <person name="Salse J."/>
            <person name="Schmutz J."/>
            <person name="Rensing S.A."/>
        </authorList>
    </citation>
    <scope>NUCLEOTIDE SEQUENCE [LARGE SCALE GENOMIC DNA]</scope>
    <source>
        <strain evidence="15 16">cv. Gransden 2004</strain>
    </source>
</reference>
<gene>
    <name evidence="15" type="primary">LOC112283308</name>
    <name evidence="14" type="ORF">PHYPA_008741</name>
</gene>
<evidence type="ECO:0000256" key="2">
    <source>
        <dbReference type="ARBA" id="ARBA00022448"/>
    </source>
</evidence>
<feature type="transmembrane region" description="Helical" evidence="11">
    <location>
        <begin position="312"/>
        <end position="331"/>
    </location>
</feature>
<keyword evidence="2" id="KW-0813">Transport</keyword>
<dbReference type="EnsemblPlants" id="Pp3c6_9690V3.1">
    <property type="protein sequence ID" value="Pp3c6_9690V3.1"/>
    <property type="gene ID" value="Pp3c6_9690"/>
</dbReference>
<dbReference type="RefSeq" id="XP_024377620.1">
    <property type="nucleotide sequence ID" value="XM_024521852.2"/>
</dbReference>